<sequence>MVMEGKLDIEWLYLMVEAKETGITVEEIRTFLQNRSIIESSHLTNKSEGSCLPKTR</sequence>
<dbReference type="AlphaFoldDB" id="A0A220U1M8"/>
<dbReference type="PROSITE" id="PS51500">
    <property type="entry name" value="SIN"/>
    <property type="match status" value="1"/>
</dbReference>
<dbReference type="InterPro" id="IPR036281">
    <property type="entry name" value="SinR/SinI_dimer_dom_sf"/>
</dbReference>
<dbReference type="SUPFAM" id="SSF47406">
    <property type="entry name" value="SinR repressor dimerisation domain-like"/>
    <property type="match status" value="1"/>
</dbReference>
<proteinExistence type="predicted"/>
<protein>
    <recommendedName>
        <fullName evidence="1">Sin domain-containing protein</fullName>
    </recommendedName>
</protein>
<evidence type="ECO:0000313" key="3">
    <source>
        <dbReference type="Proteomes" id="UP000198312"/>
    </source>
</evidence>
<dbReference type="RefSeq" id="WP_089061096.1">
    <property type="nucleotide sequence ID" value="NZ_CP022315.1"/>
</dbReference>
<evidence type="ECO:0000313" key="2">
    <source>
        <dbReference type="EMBL" id="ASK61836.1"/>
    </source>
</evidence>
<dbReference type="KEGG" id="vil:CFK37_06520"/>
<accession>A0A220U1M8</accession>
<dbReference type="InterPro" id="IPR010981">
    <property type="entry name" value="SinR/SinI_dimer_dom"/>
</dbReference>
<reference evidence="2 3" key="1">
    <citation type="submission" date="2017-07" db="EMBL/GenBank/DDBJ databases">
        <title>Virgibacillus sp. LM2416.</title>
        <authorList>
            <person name="Tak E.J."/>
            <person name="Bae J.-W."/>
        </authorList>
    </citation>
    <scope>NUCLEOTIDE SEQUENCE [LARGE SCALE GENOMIC DNA]</scope>
    <source>
        <strain evidence="2 3">LM2416</strain>
    </source>
</reference>
<dbReference type="GO" id="GO:0006355">
    <property type="term" value="P:regulation of DNA-templated transcription"/>
    <property type="evidence" value="ECO:0007669"/>
    <property type="project" value="InterPro"/>
</dbReference>
<dbReference type="GO" id="GO:0046983">
    <property type="term" value="F:protein dimerization activity"/>
    <property type="evidence" value="ECO:0007669"/>
    <property type="project" value="InterPro"/>
</dbReference>
<evidence type="ECO:0000259" key="1">
    <source>
        <dbReference type="PROSITE" id="PS51500"/>
    </source>
</evidence>
<name>A0A220U1M8_9BACI</name>
<feature type="domain" description="Sin" evidence="1">
    <location>
        <begin position="1"/>
        <end position="36"/>
    </location>
</feature>
<organism evidence="2 3">
    <name type="scientific">Virgibacillus phasianinus</name>
    <dbReference type="NCBI Taxonomy" id="2017483"/>
    <lineage>
        <taxon>Bacteria</taxon>
        <taxon>Bacillati</taxon>
        <taxon>Bacillota</taxon>
        <taxon>Bacilli</taxon>
        <taxon>Bacillales</taxon>
        <taxon>Bacillaceae</taxon>
        <taxon>Virgibacillus</taxon>
    </lineage>
</organism>
<dbReference type="Pfam" id="PF08671">
    <property type="entry name" value="SinI"/>
    <property type="match status" value="1"/>
</dbReference>
<dbReference type="Proteomes" id="UP000198312">
    <property type="component" value="Chromosome"/>
</dbReference>
<keyword evidence="3" id="KW-1185">Reference proteome</keyword>
<gene>
    <name evidence="2" type="ORF">CFK37_06520</name>
</gene>
<dbReference type="EMBL" id="CP022315">
    <property type="protein sequence ID" value="ASK61836.1"/>
    <property type="molecule type" value="Genomic_DNA"/>
</dbReference>